<name>A0ABQ5NXA6_9ACTN</name>
<keyword evidence="2" id="KW-1185">Reference proteome</keyword>
<evidence type="ECO:0000313" key="1">
    <source>
        <dbReference type="EMBL" id="GLF94990.1"/>
    </source>
</evidence>
<evidence type="ECO:0000313" key="2">
    <source>
        <dbReference type="Proteomes" id="UP001291653"/>
    </source>
</evidence>
<dbReference type="RefSeq" id="WP_323447073.1">
    <property type="nucleotide sequence ID" value="NZ_BSBI01000004.1"/>
</dbReference>
<comment type="caution">
    <text evidence="1">The sequence shown here is derived from an EMBL/GenBank/DDBJ whole genome shotgun (WGS) entry which is preliminary data.</text>
</comment>
<dbReference type="Proteomes" id="UP001291653">
    <property type="component" value="Unassembled WGS sequence"/>
</dbReference>
<accession>A0ABQ5NXA6</accession>
<dbReference type="EMBL" id="BSBI01000004">
    <property type="protein sequence ID" value="GLF94990.1"/>
    <property type="molecule type" value="Genomic_DNA"/>
</dbReference>
<sequence>MRPLLPLLTPCLLPAGDRLTRCRAVAAAIEAGDPARWERLDSSLHWSSRGHGKGGRLHWAANERWLGIADGTGGPGSVADGFPSVPELAIGLGHHGERVLRAALPAASGRPELLPLLLMRCAHGAPAVRNEARRLLEAELSSPVAELPELLPLALLLSTHRHGRWGWRLLRRLLGAAAADETARRACADPHDGLRRAAVTHALSRRLLTGEQLAAVIEREPHPYIRELAVAGGLQDGLLASELLVRLVSRDREPRIRALVWRTGVRDGLFAPEHLARLAAGARDRTVRGVCTDMVLRAVRTGHPERFGLMDVLLGAVYGATRAAAVAVLPELGRGAELEAHLGDSAPVVQETAYRALVTAGRDPRALLRARCADPAGVPSYLLAFLVRHAEAGDAALFRSVLAGPGGSRVRTVALAGLHRLGRVPREELLRLLGDPHPGVVDQVLRWLLPCAEDLPESRIAALLAPANPRHVRRAGVWLAEWYERQGRIRLLTPYAGDPDPWIGGRARWAARGW</sequence>
<reference evidence="1 2" key="1">
    <citation type="submission" date="2022-10" db="EMBL/GenBank/DDBJ databases">
        <title>Draft genome sequence of Streptomyces sp. YSPA8.</title>
        <authorList>
            <person name="Moriuchi R."/>
            <person name="Dohra H."/>
            <person name="Yamamura H."/>
            <person name="Kodani S."/>
        </authorList>
    </citation>
    <scope>NUCLEOTIDE SEQUENCE [LARGE SCALE GENOMIC DNA]</scope>
    <source>
        <strain evidence="1 2">YSPA8</strain>
    </source>
</reference>
<dbReference type="SUPFAM" id="SSF48371">
    <property type="entry name" value="ARM repeat"/>
    <property type="match status" value="1"/>
</dbReference>
<proteinExistence type="predicted"/>
<organism evidence="1 2">
    <name type="scientific">Streptomyces yaizuensis</name>
    <dbReference type="NCBI Taxonomy" id="2989713"/>
    <lineage>
        <taxon>Bacteria</taxon>
        <taxon>Bacillati</taxon>
        <taxon>Actinomycetota</taxon>
        <taxon>Actinomycetes</taxon>
        <taxon>Kitasatosporales</taxon>
        <taxon>Streptomycetaceae</taxon>
        <taxon>Streptomyces</taxon>
    </lineage>
</organism>
<gene>
    <name evidence="1" type="ORF">SYYSPA8_11855</name>
</gene>
<dbReference type="InterPro" id="IPR016024">
    <property type="entry name" value="ARM-type_fold"/>
</dbReference>
<protein>
    <submittedName>
        <fullName evidence="1">HEAT repeat domain-containing protein</fullName>
    </submittedName>
</protein>